<keyword evidence="1" id="KW-1185">Reference proteome</keyword>
<gene>
    <name evidence="2" type="primary">LOC108675353</name>
</gene>
<evidence type="ECO:0000313" key="1">
    <source>
        <dbReference type="Proteomes" id="UP000694843"/>
    </source>
</evidence>
<reference evidence="2" key="1">
    <citation type="submission" date="2025-08" db="UniProtKB">
        <authorList>
            <consortium name="RefSeq"/>
        </authorList>
    </citation>
    <scope>IDENTIFICATION</scope>
    <source>
        <tissue evidence="2">Whole organism</tissue>
    </source>
</reference>
<evidence type="ECO:0000313" key="2">
    <source>
        <dbReference type="RefSeq" id="XP_018018845.1"/>
    </source>
</evidence>
<proteinExistence type="predicted"/>
<organism evidence="1 2">
    <name type="scientific">Hyalella azteca</name>
    <name type="common">Amphipod</name>
    <dbReference type="NCBI Taxonomy" id="294128"/>
    <lineage>
        <taxon>Eukaryota</taxon>
        <taxon>Metazoa</taxon>
        <taxon>Ecdysozoa</taxon>
        <taxon>Arthropoda</taxon>
        <taxon>Crustacea</taxon>
        <taxon>Multicrustacea</taxon>
        <taxon>Malacostraca</taxon>
        <taxon>Eumalacostraca</taxon>
        <taxon>Peracarida</taxon>
        <taxon>Amphipoda</taxon>
        <taxon>Senticaudata</taxon>
        <taxon>Talitrida</taxon>
        <taxon>Talitroidea</taxon>
        <taxon>Hyalellidae</taxon>
        <taxon>Hyalella</taxon>
    </lineage>
</organism>
<dbReference type="RefSeq" id="XP_018018845.1">
    <property type="nucleotide sequence ID" value="XM_018163356.1"/>
</dbReference>
<name>A0A8B7NYR4_HYAAZ</name>
<dbReference type="Proteomes" id="UP000694843">
    <property type="component" value="Unplaced"/>
</dbReference>
<protein>
    <submittedName>
        <fullName evidence="2">Uncharacterized protein LOC108675353</fullName>
    </submittedName>
</protein>
<accession>A0A8B7NYR4</accession>
<dbReference type="KEGG" id="hazt:108675353"/>
<sequence>MAADDLQPEVEQIQQEGRFLVGLKATRTSLSLAFSTSTQSCFPLTATTTTITGGRRRRRSAGKRLGKKMAELPVMAADELIGSLLEDSLPIQDRDGKFLKLFPALTLNYITQSTTTIVSVSTTILNDQQFLSFFNGLPNGVFTACIAG</sequence>
<dbReference type="GeneID" id="108675353"/>
<dbReference type="AlphaFoldDB" id="A0A8B7NYR4"/>